<reference evidence="5" key="1">
    <citation type="journal article" date="2019" name="Int. J. Syst. Evol. Microbiol.">
        <title>The Global Catalogue of Microorganisms (GCM) 10K type strain sequencing project: providing services to taxonomists for standard genome sequencing and annotation.</title>
        <authorList>
            <consortium name="The Broad Institute Genomics Platform"/>
            <consortium name="The Broad Institute Genome Sequencing Center for Infectious Disease"/>
            <person name="Wu L."/>
            <person name="Ma J."/>
        </authorList>
    </citation>
    <scope>NUCLEOTIDE SEQUENCE [LARGE SCALE GENOMIC DNA]</scope>
    <source>
        <strain evidence="5">JCM 16548</strain>
    </source>
</reference>
<accession>A0ABP7EMX3</accession>
<evidence type="ECO:0000313" key="5">
    <source>
        <dbReference type="Proteomes" id="UP001500051"/>
    </source>
</evidence>
<dbReference type="SUPFAM" id="SSF52980">
    <property type="entry name" value="Restriction endonuclease-like"/>
    <property type="match status" value="1"/>
</dbReference>
<dbReference type="PANTHER" id="PTHR30015:SF7">
    <property type="entry name" value="TYPE IV METHYL-DIRECTED RESTRICTION ENZYME ECOKMRR"/>
    <property type="match status" value="1"/>
</dbReference>
<keyword evidence="4" id="KW-0540">Nuclease</keyword>
<dbReference type="InterPro" id="IPR052906">
    <property type="entry name" value="Type_IV_Methyl-Rstrct_Enzyme"/>
</dbReference>
<keyword evidence="4" id="KW-0255">Endonuclease</keyword>
<dbReference type="Proteomes" id="UP001500051">
    <property type="component" value="Unassembled WGS sequence"/>
</dbReference>
<feature type="domain" description="Restriction system protein Mrr-like N-terminal" evidence="3">
    <location>
        <begin position="6"/>
        <end position="91"/>
    </location>
</feature>
<sequence length="311" mass="33901">MKIPNYQHFMAPALRALQDGSARPRGEISDLVASELGITEEQRAQRIPSGKAGVFDSRVGWALTYMVQAGLVERPQRALNRITQRGLDVLAEHPAAVNNHVLEQFAEFQEFRARSGKKPAQENDDGIGGEDGPKPPGDESPIETIQRAVDEINNTVATELLTRVRAQSPDFLERLVLELLTAMGYAGAAGSAEHLGKSGDEGLDGVIKQDKLGLDRIYVQAKRYAEDNTVGRPEIQGFVGALHGAQADRGVFITTSRFSPGARDYARKVNAQVVLVDGLKLTSLMVEHNVGAQDNEAFVVKKLDEDYFDPA</sequence>
<organism evidence="4 5">
    <name type="scientific">Microlunatus aurantiacus</name>
    <dbReference type="NCBI Taxonomy" id="446786"/>
    <lineage>
        <taxon>Bacteria</taxon>
        <taxon>Bacillati</taxon>
        <taxon>Actinomycetota</taxon>
        <taxon>Actinomycetes</taxon>
        <taxon>Propionibacteriales</taxon>
        <taxon>Propionibacteriaceae</taxon>
        <taxon>Microlunatus</taxon>
    </lineage>
</organism>
<feature type="domain" description="Restriction endonuclease type IV Mrr" evidence="2">
    <location>
        <begin position="165"/>
        <end position="285"/>
    </location>
</feature>
<protein>
    <submittedName>
        <fullName evidence="4">Restriction endonuclease</fullName>
    </submittedName>
</protein>
<evidence type="ECO:0000313" key="4">
    <source>
        <dbReference type="EMBL" id="GAA3719365.1"/>
    </source>
</evidence>
<keyword evidence="5" id="KW-1185">Reference proteome</keyword>
<dbReference type="PANTHER" id="PTHR30015">
    <property type="entry name" value="MRR RESTRICTION SYSTEM PROTEIN"/>
    <property type="match status" value="1"/>
</dbReference>
<evidence type="ECO:0000259" key="2">
    <source>
        <dbReference type="Pfam" id="PF04471"/>
    </source>
</evidence>
<dbReference type="RefSeq" id="WP_344814654.1">
    <property type="nucleotide sequence ID" value="NZ_BAAAYX010000031.1"/>
</dbReference>
<dbReference type="InterPro" id="IPR025745">
    <property type="entry name" value="Mrr-like_N_dom"/>
</dbReference>
<feature type="region of interest" description="Disordered" evidence="1">
    <location>
        <begin position="112"/>
        <end position="141"/>
    </location>
</feature>
<dbReference type="GO" id="GO:0004519">
    <property type="term" value="F:endonuclease activity"/>
    <property type="evidence" value="ECO:0007669"/>
    <property type="project" value="UniProtKB-KW"/>
</dbReference>
<evidence type="ECO:0000256" key="1">
    <source>
        <dbReference type="SAM" id="MobiDB-lite"/>
    </source>
</evidence>
<keyword evidence="4" id="KW-0378">Hydrolase</keyword>
<evidence type="ECO:0000259" key="3">
    <source>
        <dbReference type="Pfam" id="PF14338"/>
    </source>
</evidence>
<gene>
    <name evidence="4" type="ORF">GCM10022204_44400</name>
</gene>
<dbReference type="EMBL" id="BAAAYX010000031">
    <property type="protein sequence ID" value="GAA3719365.1"/>
    <property type="molecule type" value="Genomic_DNA"/>
</dbReference>
<proteinExistence type="predicted"/>
<comment type="caution">
    <text evidence="4">The sequence shown here is derived from an EMBL/GenBank/DDBJ whole genome shotgun (WGS) entry which is preliminary data.</text>
</comment>
<dbReference type="Gene3D" id="3.40.1350.10">
    <property type="match status" value="1"/>
</dbReference>
<name>A0ABP7EMX3_9ACTN</name>
<dbReference type="Pfam" id="PF04471">
    <property type="entry name" value="Mrr_cat"/>
    <property type="match status" value="1"/>
</dbReference>
<dbReference type="InterPro" id="IPR011856">
    <property type="entry name" value="tRNA_endonuc-like_dom_sf"/>
</dbReference>
<dbReference type="InterPro" id="IPR007560">
    <property type="entry name" value="Restrct_endonuc_IV_Mrr"/>
</dbReference>
<dbReference type="Pfam" id="PF14338">
    <property type="entry name" value="Mrr_N"/>
    <property type="match status" value="1"/>
</dbReference>
<dbReference type="InterPro" id="IPR011335">
    <property type="entry name" value="Restrct_endonuc-II-like"/>
</dbReference>